<proteinExistence type="predicted"/>
<protein>
    <submittedName>
        <fullName evidence="1">Conjugal transfer protein</fullName>
    </submittedName>
</protein>
<dbReference type="Pfam" id="PF07424">
    <property type="entry name" value="TrbM"/>
    <property type="match status" value="1"/>
</dbReference>
<dbReference type="EMBL" id="AAGKIZ010000022">
    <property type="protein sequence ID" value="EBP0126887.1"/>
    <property type="molecule type" value="Genomic_DNA"/>
</dbReference>
<dbReference type="InterPro" id="IPR009989">
    <property type="entry name" value="TrbM"/>
</dbReference>
<gene>
    <name evidence="1" type="ORF">HW89_23950</name>
</gene>
<reference evidence="1" key="1">
    <citation type="submission" date="2018-07" db="EMBL/GenBank/DDBJ databases">
        <authorList>
            <consortium name="GenomeTrakr network: Whole genome sequencing for foodborne pathogen traceback"/>
        </authorList>
    </citation>
    <scope>NUCLEOTIDE SEQUENCE</scope>
    <source>
        <strain evidence="1">FDA00000027</strain>
    </source>
</reference>
<organism evidence="1">
    <name type="scientific">Salmonella enterica</name>
    <name type="common">Salmonella choleraesuis</name>
    <dbReference type="NCBI Taxonomy" id="28901"/>
    <lineage>
        <taxon>Bacteria</taxon>
        <taxon>Pseudomonadati</taxon>
        <taxon>Pseudomonadota</taxon>
        <taxon>Gammaproteobacteria</taxon>
        <taxon>Enterobacterales</taxon>
        <taxon>Enterobacteriaceae</taxon>
        <taxon>Salmonella</taxon>
    </lineage>
</organism>
<accession>A0A5U2GDM6</accession>
<name>A0A5U2GDM6_SALER</name>
<evidence type="ECO:0000313" key="1">
    <source>
        <dbReference type="EMBL" id="EBP0126887.1"/>
    </source>
</evidence>
<dbReference type="AlphaFoldDB" id="A0A5U2GDM6"/>
<comment type="caution">
    <text evidence="1">The sequence shown here is derived from an EMBL/GenBank/DDBJ whole genome shotgun (WGS) entry which is preliminary data.</text>
</comment>
<sequence>MQTAKAEDDYTNLPDAAQSMAVDSGDPCTVFLCMAGMALGERPSECDGAIRKFFSINAFKKHHRFNPGKTFDMRRDFLGQCPSADPEHVSKILSKFGRLRG</sequence>